<keyword evidence="1" id="KW-1133">Transmembrane helix</keyword>
<organism evidence="2 3">
    <name type="scientific">Sporosarcina siberiensis</name>
    <dbReference type="NCBI Taxonomy" id="1365606"/>
    <lineage>
        <taxon>Bacteria</taxon>
        <taxon>Bacillati</taxon>
        <taxon>Bacillota</taxon>
        <taxon>Bacilli</taxon>
        <taxon>Bacillales</taxon>
        <taxon>Caryophanaceae</taxon>
        <taxon>Sporosarcina</taxon>
    </lineage>
</organism>
<keyword evidence="3" id="KW-1185">Reference proteome</keyword>
<dbReference type="Proteomes" id="UP001597218">
    <property type="component" value="Unassembled WGS sequence"/>
</dbReference>
<gene>
    <name evidence="2" type="ORF">ACFSFY_00710</name>
</gene>
<protein>
    <submittedName>
        <fullName evidence="2">SpoIIIAH-like family protein</fullName>
    </submittedName>
</protein>
<dbReference type="InterPro" id="IPR024232">
    <property type="entry name" value="SpoIIIAH"/>
</dbReference>
<dbReference type="Gene3D" id="1.10.287.4300">
    <property type="entry name" value="Stage III sporulation protein AH-like"/>
    <property type="match status" value="1"/>
</dbReference>
<sequence>MKANKRTVWFLTLLSLVAVVSIFYIANDNSKMPFDGLALFGDKAPTPDAVVDKVDGTDKQTPVFAESYLYEDMRMTVSNERSHLIEQLTMKVTSADYTAIEKNEAFDEMAEITKRNSVEALMEMQIIALGYLDAFVKTDSEGVNVKVLTLDGQSAKQAEEITHLVMTSWEDARNVSVKFETGS</sequence>
<keyword evidence="1" id="KW-0812">Transmembrane</keyword>
<keyword evidence="1" id="KW-0472">Membrane</keyword>
<dbReference type="Pfam" id="PF12685">
    <property type="entry name" value="SpoIIIAH"/>
    <property type="match status" value="1"/>
</dbReference>
<reference evidence="3" key="1">
    <citation type="journal article" date="2019" name="Int. J. Syst. Evol. Microbiol.">
        <title>The Global Catalogue of Microorganisms (GCM) 10K type strain sequencing project: providing services to taxonomists for standard genome sequencing and annotation.</title>
        <authorList>
            <consortium name="The Broad Institute Genomics Platform"/>
            <consortium name="The Broad Institute Genome Sequencing Center for Infectious Disease"/>
            <person name="Wu L."/>
            <person name="Ma J."/>
        </authorList>
    </citation>
    <scope>NUCLEOTIDE SEQUENCE [LARGE SCALE GENOMIC DNA]</scope>
    <source>
        <strain evidence="3">CGMCC 4.7177</strain>
    </source>
</reference>
<proteinExistence type="predicted"/>
<dbReference type="EMBL" id="JBHUGI010000002">
    <property type="protein sequence ID" value="MFD1926593.1"/>
    <property type="molecule type" value="Genomic_DNA"/>
</dbReference>
<evidence type="ECO:0000313" key="3">
    <source>
        <dbReference type="Proteomes" id="UP001597218"/>
    </source>
</evidence>
<name>A0ABW4SAX2_9BACL</name>
<evidence type="ECO:0000313" key="2">
    <source>
        <dbReference type="EMBL" id="MFD1926593.1"/>
    </source>
</evidence>
<feature type="transmembrane region" description="Helical" evidence="1">
    <location>
        <begin position="7"/>
        <end position="26"/>
    </location>
</feature>
<evidence type="ECO:0000256" key="1">
    <source>
        <dbReference type="SAM" id="Phobius"/>
    </source>
</evidence>
<dbReference type="RefSeq" id="WP_381535245.1">
    <property type="nucleotide sequence ID" value="NZ_JBHUGI010000002.1"/>
</dbReference>
<dbReference type="InterPro" id="IPR038503">
    <property type="entry name" value="SpoIIIAH_sf"/>
</dbReference>
<accession>A0ABW4SAX2</accession>
<comment type="caution">
    <text evidence="2">The sequence shown here is derived from an EMBL/GenBank/DDBJ whole genome shotgun (WGS) entry which is preliminary data.</text>
</comment>